<comment type="similarity">
    <text evidence="2">Belongs to the aldo/keto reductase family. Aldo/keto reductase 2 subfamily.</text>
</comment>
<evidence type="ECO:0000313" key="5">
    <source>
        <dbReference type="Proteomes" id="UP001358417"/>
    </source>
</evidence>
<protein>
    <recommendedName>
        <fullName evidence="3">NADP-dependent oxidoreductase domain-containing protein</fullName>
    </recommendedName>
</protein>
<evidence type="ECO:0000259" key="3">
    <source>
        <dbReference type="Pfam" id="PF00248"/>
    </source>
</evidence>
<dbReference type="GeneID" id="89976334"/>
<dbReference type="PANTHER" id="PTHR43364:SF4">
    <property type="entry name" value="NAD(P)-LINKED OXIDOREDUCTASE SUPERFAMILY PROTEIN"/>
    <property type="match status" value="1"/>
</dbReference>
<comment type="caution">
    <text evidence="4">The sequence shown here is derived from an EMBL/GenBank/DDBJ whole genome shotgun (WGS) entry which is preliminary data.</text>
</comment>
<dbReference type="Pfam" id="PF00248">
    <property type="entry name" value="Aldo_ket_red"/>
    <property type="match status" value="1"/>
</dbReference>
<proteinExistence type="inferred from homology"/>
<keyword evidence="1" id="KW-0560">Oxidoreductase</keyword>
<keyword evidence="5" id="KW-1185">Reference proteome</keyword>
<feature type="domain" description="NADP-dependent oxidoreductase" evidence="3">
    <location>
        <begin position="8"/>
        <end position="301"/>
    </location>
</feature>
<evidence type="ECO:0000256" key="1">
    <source>
        <dbReference type="ARBA" id="ARBA00023002"/>
    </source>
</evidence>
<dbReference type="RefSeq" id="XP_064701960.1">
    <property type="nucleotide sequence ID" value="XM_064851719.1"/>
</dbReference>
<organism evidence="4 5">
    <name type="scientific">Exophiala bonariae</name>
    <dbReference type="NCBI Taxonomy" id="1690606"/>
    <lineage>
        <taxon>Eukaryota</taxon>
        <taxon>Fungi</taxon>
        <taxon>Dikarya</taxon>
        <taxon>Ascomycota</taxon>
        <taxon>Pezizomycotina</taxon>
        <taxon>Eurotiomycetes</taxon>
        <taxon>Chaetothyriomycetidae</taxon>
        <taxon>Chaetothyriales</taxon>
        <taxon>Herpotrichiellaceae</taxon>
        <taxon>Exophiala</taxon>
    </lineage>
</organism>
<dbReference type="InterPro" id="IPR036812">
    <property type="entry name" value="NAD(P)_OxRdtase_dom_sf"/>
</dbReference>
<dbReference type="PANTHER" id="PTHR43364">
    <property type="entry name" value="NADH-SPECIFIC METHYLGLYOXAL REDUCTASE-RELATED"/>
    <property type="match status" value="1"/>
</dbReference>
<dbReference type="EMBL" id="JAVRRD010000030">
    <property type="protein sequence ID" value="KAK5046369.1"/>
    <property type="molecule type" value="Genomic_DNA"/>
</dbReference>
<reference evidence="4 5" key="1">
    <citation type="submission" date="2023-08" db="EMBL/GenBank/DDBJ databases">
        <title>Black Yeasts Isolated from many extreme environments.</title>
        <authorList>
            <person name="Coleine C."/>
            <person name="Stajich J.E."/>
            <person name="Selbmann L."/>
        </authorList>
    </citation>
    <scope>NUCLEOTIDE SEQUENCE [LARGE SCALE GENOMIC DNA]</scope>
    <source>
        <strain evidence="4 5">CCFEE 5792</strain>
    </source>
</reference>
<dbReference type="Proteomes" id="UP001358417">
    <property type="component" value="Unassembled WGS sequence"/>
</dbReference>
<evidence type="ECO:0000313" key="4">
    <source>
        <dbReference type="EMBL" id="KAK5046369.1"/>
    </source>
</evidence>
<dbReference type="InterPro" id="IPR050523">
    <property type="entry name" value="AKR_Detox_Biosynth"/>
</dbReference>
<gene>
    <name evidence="4" type="ORF">LTR84_008170</name>
</gene>
<dbReference type="SUPFAM" id="SSF51430">
    <property type="entry name" value="NAD(P)-linked oxidoreductase"/>
    <property type="match status" value="1"/>
</dbReference>
<dbReference type="AlphaFoldDB" id="A0AAV9MXQ8"/>
<dbReference type="InterPro" id="IPR023210">
    <property type="entry name" value="NADP_OxRdtase_dom"/>
</dbReference>
<evidence type="ECO:0000256" key="2">
    <source>
        <dbReference type="ARBA" id="ARBA00038157"/>
    </source>
</evidence>
<sequence length="321" mass="35094">MASPTPVKILLGTHTIGDNALLPGICHFDNENDVKTLLDAFYERGYRDIDTAANYLGSEARLGIAGAPSRFTIHSKIKFAQPGDHEAAKVEISIKESLDALQVSTIETMYLHIPDRQTPFEETLKVLNQGVQRGKFSRYGISNHTAAEVQDIIDICERNGYAKPAVFQGHYNAIVRGGEKELFPLLRKHNIPFYAYSPAAGGIFSGGISNPNSKRWSDDNIVGKLYNSLYGDATVVESVHLVKDATKKYDISGHAAAIRWTAFHSALDGKFGDGLIFAVSKLDQLHETIDALEAGPLPVDLAQVISAVYATVEGKEPPYHL</sequence>
<dbReference type="GO" id="GO:0016491">
    <property type="term" value="F:oxidoreductase activity"/>
    <property type="evidence" value="ECO:0007669"/>
    <property type="project" value="UniProtKB-KW"/>
</dbReference>
<dbReference type="Gene3D" id="3.20.20.100">
    <property type="entry name" value="NADP-dependent oxidoreductase domain"/>
    <property type="match status" value="1"/>
</dbReference>
<name>A0AAV9MXQ8_9EURO</name>
<dbReference type="CDD" id="cd19075">
    <property type="entry name" value="AKR_AKR7A1-5"/>
    <property type="match status" value="1"/>
</dbReference>
<accession>A0AAV9MXQ8</accession>